<dbReference type="Pfam" id="PF06057">
    <property type="entry name" value="VirJ"/>
    <property type="match status" value="1"/>
</dbReference>
<feature type="domain" description="Bacterial virulence" evidence="2">
    <location>
        <begin position="259"/>
        <end position="442"/>
    </location>
</feature>
<protein>
    <submittedName>
        <fullName evidence="3">Virulence factor family protein</fullName>
    </submittedName>
</protein>
<organism evidence="3 4">
    <name type="scientific">Kumtagia ephedrae</name>
    <dbReference type="NCBI Taxonomy" id="2116701"/>
    <lineage>
        <taxon>Bacteria</taxon>
        <taxon>Pseudomonadati</taxon>
        <taxon>Pseudomonadota</taxon>
        <taxon>Alphaproteobacteria</taxon>
        <taxon>Hyphomicrobiales</taxon>
        <taxon>Phyllobacteriaceae</taxon>
        <taxon>Kumtagia</taxon>
    </lineage>
</organism>
<dbReference type="Proteomes" id="UP000241229">
    <property type="component" value="Unassembled WGS sequence"/>
</dbReference>
<dbReference type="RefSeq" id="WP_106771579.1">
    <property type="nucleotide sequence ID" value="NZ_PXYK01000006.1"/>
</dbReference>
<dbReference type="AlphaFoldDB" id="A0A2P7SJ26"/>
<dbReference type="OrthoDB" id="9807916at2"/>
<keyword evidence="4" id="KW-1185">Reference proteome</keyword>
<gene>
    <name evidence="3" type="ORF">C7I84_07655</name>
</gene>
<evidence type="ECO:0000313" key="4">
    <source>
        <dbReference type="Proteomes" id="UP000241229"/>
    </source>
</evidence>
<sequence>MRFFAVFLVGAGLLAAALAFAATADPAARTVSAGRLENVPIHVPDDAPDALVVYLSDRAGWKPSDDAVVEALRSQGDVVLAVDLARYAEKLDADDGECLYVVGEITDLAQTAQRQLDIQTYMPPIVVGSGQGATFAYAALADSPANTLGGAVASGFTNRLDLKLPFCPGASSRKRDDGGFSYGFDIDLPGPAWLFVPSDTLDDALNRVHARENITVDTLAEGGEPAQIADAVAQIADADQPFGDLPAVDLPAHGKPTAVAVLVSGDGGWRDIDKSVGEWLATQGVHVVGLDALHYFWARRTPQELATDIADMLRRADPSRKLPVMLIGYSFGADTIPFAYPLLPKPLQERTKLIALMAPGQTTSFQVTISGWLGIDNSGYRIVPAIAALPAASVMCVYGEDEDDSACPDPALKDTTVIKTSGGHHFDGNYEALAQRFLDRMRG</sequence>
<accession>A0A2P7SJ26</accession>
<evidence type="ECO:0000313" key="3">
    <source>
        <dbReference type="EMBL" id="PSJ62477.1"/>
    </source>
</evidence>
<evidence type="ECO:0000259" key="2">
    <source>
        <dbReference type="Pfam" id="PF06057"/>
    </source>
</evidence>
<dbReference type="InterPro" id="IPR011225">
    <property type="entry name" value="IV_sec_VirJ"/>
</dbReference>
<dbReference type="InterPro" id="IPR010333">
    <property type="entry name" value="VirJ"/>
</dbReference>
<dbReference type="Gene3D" id="3.40.50.1820">
    <property type="entry name" value="alpha/beta hydrolase"/>
    <property type="match status" value="2"/>
</dbReference>
<feature type="signal peptide" evidence="1">
    <location>
        <begin position="1"/>
        <end position="21"/>
    </location>
</feature>
<dbReference type="EMBL" id="PXYK01000006">
    <property type="protein sequence ID" value="PSJ62477.1"/>
    <property type="molecule type" value="Genomic_DNA"/>
</dbReference>
<reference evidence="3 4" key="1">
    <citation type="submission" date="2018-03" db="EMBL/GenBank/DDBJ databases">
        <title>The draft genome of Mesorhizobium sp. 6GN-30.</title>
        <authorList>
            <person name="Liu L."/>
            <person name="Li L."/>
            <person name="Wang T."/>
            <person name="Zhang X."/>
            <person name="Liang L."/>
        </authorList>
    </citation>
    <scope>NUCLEOTIDE SEQUENCE [LARGE SCALE GENOMIC DNA]</scope>
    <source>
        <strain evidence="3 4">6GN30</strain>
    </source>
</reference>
<dbReference type="InterPro" id="IPR029058">
    <property type="entry name" value="AB_hydrolase_fold"/>
</dbReference>
<keyword evidence="1" id="KW-0732">Signal</keyword>
<proteinExistence type="predicted"/>
<dbReference type="PIRSF" id="PIRSF029063">
    <property type="entry name" value="IV_sec_VirJ"/>
    <property type="match status" value="1"/>
</dbReference>
<dbReference type="SUPFAM" id="SSF53474">
    <property type="entry name" value="alpha/beta-Hydrolases"/>
    <property type="match status" value="2"/>
</dbReference>
<feature type="chain" id="PRO_5015143642" evidence="1">
    <location>
        <begin position="22"/>
        <end position="443"/>
    </location>
</feature>
<comment type="caution">
    <text evidence="3">The sequence shown here is derived from an EMBL/GenBank/DDBJ whole genome shotgun (WGS) entry which is preliminary data.</text>
</comment>
<name>A0A2P7SJ26_9HYPH</name>
<evidence type="ECO:0000256" key="1">
    <source>
        <dbReference type="SAM" id="SignalP"/>
    </source>
</evidence>